<protein>
    <recommendedName>
        <fullName evidence="3">LamG-like jellyroll fold domain-containing protein</fullName>
    </recommendedName>
</protein>
<feature type="transmembrane region" description="Helical" evidence="1">
    <location>
        <begin position="53"/>
        <end position="73"/>
    </location>
</feature>
<dbReference type="InterPro" id="IPR013320">
    <property type="entry name" value="ConA-like_dom_sf"/>
</dbReference>
<dbReference type="Gene3D" id="2.60.120.200">
    <property type="match status" value="1"/>
</dbReference>
<keyword evidence="1" id="KW-0472">Membrane</keyword>
<sequence>MAYSSFSQGYNNPMADLGKGFASAQLGASGTFDKFRNNKVVGGTTDFLYSNSLVAKVCFLVLIVILFVIAIRLGSRLITWFLSPSKNPILINGLRKGTQPKQIPQDPKNPNAIPILRSVNEREGLEFTWSVWLYVEKIGDPIRNPNDSSYRHIFNKGDYQNIQNATNWNGINVTGMNFPNNSPGMYLSPKKNTIVVVMNTFDNVIENVEINDIPINKWINVVLRCQGRKMDSYVNGTIVNRHVFNSVPKQNYGDVWVTQRGGFDGMLSSLRYFSHALTGVEIENLVKSGPNMTVDESLRTFPPYLALRWFFKSPQ</sequence>
<evidence type="ECO:0000313" key="2">
    <source>
        <dbReference type="EMBL" id="QHU02351.1"/>
    </source>
</evidence>
<dbReference type="SUPFAM" id="SSF49899">
    <property type="entry name" value="Concanavalin A-like lectins/glucanases"/>
    <property type="match status" value="1"/>
</dbReference>
<name>A0A6C0JBY7_9ZZZZ</name>
<evidence type="ECO:0008006" key="3">
    <source>
        <dbReference type="Google" id="ProtNLM"/>
    </source>
</evidence>
<organism evidence="2">
    <name type="scientific">viral metagenome</name>
    <dbReference type="NCBI Taxonomy" id="1070528"/>
    <lineage>
        <taxon>unclassified sequences</taxon>
        <taxon>metagenomes</taxon>
        <taxon>organismal metagenomes</taxon>
    </lineage>
</organism>
<dbReference type="Pfam" id="PF13385">
    <property type="entry name" value="Laminin_G_3"/>
    <property type="match status" value="1"/>
</dbReference>
<dbReference type="EMBL" id="MN740356">
    <property type="protein sequence ID" value="QHU02351.1"/>
    <property type="molecule type" value="Genomic_DNA"/>
</dbReference>
<dbReference type="AlphaFoldDB" id="A0A6C0JBY7"/>
<accession>A0A6C0JBY7</accession>
<proteinExistence type="predicted"/>
<keyword evidence="1" id="KW-1133">Transmembrane helix</keyword>
<evidence type="ECO:0000256" key="1">
    <source>
        <dbReference type="SAM" id="Phobius"/>
    </source>
</evidence>
<reference evidence="2" key="1">
    <citation type="journal article" date="2020" name="Nature">
        <title>Giant virus diversity and host interactions through global metagenomics.</title>
        <authorList>
            <person name="Schulz F."/>
            <person name="Roux S."/>
            <person name="Paez-Espino D."/>
            <person name="Jungbluth S."/>
            <person name="Walsh D.A."/>
            <person name="Denef V.J."/>
            <person name="McMahon K.D."/>
            <person name="Konstantinidis K.T."/>
            <person name="Eloe-Fadrosh E.A."/>
            <person name="Kyrpides N.C."/>
            <person name="Woyke T."/>
        </authorList>
    </citation>
    <scope>NUCLEOTIDE SEQUENCE</scope>
    <source>
        <strain evidence="2">GVMAG-M-3300025880-75</strain>
    </source>
</reference>
<keyword evidence="1" id="KW-0812">Transmembrane</keyword>